<dbReference type="InterPro" id="IPR015590">
    <property type="entry name" value="Aldehyde_DH_dom"/>
</dbReference>
<evidence type="ECO:0000256" key="2">
    <source>
        <dbReference type="ARBA" id="ARBA00023027"/>
    </source>
</evidence>
<evidence type="ECO:0000256" key="1">
    <source>
        <dbReference type="ARBA" id="ARBA00023002"/>
    </source>
</evidence>
<dbReference type="EMBL" id="DSVQ01000019">
    <property type="protein sequence ID" value="HGT41024.1"/>
    <property type="molecule type" value="Genomic_DNA"/>
</dbReference>
<evidence type="ECO:0000313" key="4">
    <source>
        <dbReference type="EMBL" id="HGT41024.1"/>
    </source>
</evidence>
<dbReference type="GO" id="GO:0008774">
    <property type="term" value="F:acetaldehyde dehydrogenase (acetylating) activity"/>
    <property type="evidence" value="ECO:0007669"/>
    <property type="project" value="InterPro"/>
</dbReference>
<dbReference type="Pfam" id="PF00171">
    <property type="entry name" value="Aldedh"/>
    <property type="match status" value="1"/>
</dbReference>
<dbReference type="Gene3D" id="3.40.309.10">
    <property type="entry name" value="Aldehyde Dehydrogenase, Chain A, domain 2"/>
    <property type="match status" value="1"/>
</dbReference>
<keyword evidence="2" id="KW-0520">NAD</keyword>
<dbReference type="InterPro" id="IPR012408">
    <property type="entry name" value="Acetald_propionald_DH-rel"/>
</dbReference>
<accession>A0A7C4QRJ1</accession>
<dbReference type="AlphaFoldDB" id="A0A7C4QRJ1"/>
<organism evidence="4">
    <name type="scientific">Schlesneria paludicola</name>
    <dbReference type="NCBI Taxonomy" id="360056"/>
    <lineage>
        <taxon>Bacteria</taxon>
        <taxon>Pseudomonadati</taxon>
        <taxon>Planctomycetota</taxon>
        <taxon>Planctomycetia</taxon>
        <taxon>Planctomycetales</taxon>
        <taxon>Planctomycetaceae</taxon>
        <taxon>Schlesneria</taxon>
    </lineage>
</organism>
<evidence type="ECO:0000259" key="3">
    <source>
        <dbReference type="Pfam" id="PF00171"/>
    </source>
</evidence>
<sequence>MTTATPETIRLVVEEVLAALGKSAKPQAAKSVDGDWGVFSSVEQAIAAANEAFEQLSEAPLAHRATAVQLVKEICERDAEELGRLELEETRIGRLDHKIEKLRIIKLVPGVEFLRTDAFSGDHGITLTEYAPFGVIGVITPVTHSLPTLAGNVVNMVAAGNTLVVNPHPSGARIACEGVRRFNRAIHKATGLKNLVTIVEKPTLETAATIFSHRRVNLLCVTGGPAVARAAMESRKKAIVAGPGNPPVVVDETACLENAAKSIVRGGAYDNNLLCIGEKEVFAVEKIFDKLLDQMDRHGGYRLNAAQIDALTKIAFTPPEKPGDHYHVNRDLVGKDARVLAEMIGVHVPPGTELLFGETDESNPFVPEEQMMPFVPFVRAKNVNHAIEMALEHEHGFRHTSLIHSRDVRAMTKMGKTMDTTLFIKNGPCMAGLGLGGEGFLSFSIATPTGEGVTSPLTFTRQRRCVMVDHLRVI</sequence>
<dbReference type="Gene3D" id="3.40.605.10">
    <property type="entry name" value="Aldehyde Dehydrogenase, Chain A, domain 1"/>
    <property type="match status" value="1"/>
</dbReference>
<proteinExistence type="predicted"/>
<dbReference type="NCBIfam" id="NF011927">
    <property type="entry name" value="PRK15398.1"/>
    <property type="match status" value="1"/>
</dbReference>
<comment type="caution">
    <text evidence="4">The sequence shown here is derived from an EMBL/GenBank/DDBJ whole genome shotgun (WGS) entry which is preliminary data.</text>
</comment>
<name>A0A7C4QRJ1_9PLAN</name>
<dbReference type="SUPFAM" id="SSF53720">
    <property type="entry name" value="ALDH-like"/>
    <property type="match status" value="1"/>
</dbReference>
<feature type="domain" description="Aldehyde dehydrogenase" evidence="3">
    <location>
        <begin position="41"/>
        <end position="427"/>
    </location>
</feature>
<dbReference type="InterPro" id="IPR016163">
    <property type="entry name" value="Ald_DH_C"/>
</dbReference>
<dbReference type="InterPro" id="IPR016162">
    <property type="entry name" value="Ald_DH_N"/>
</dbReference>
<protein>
    <submittedName>
        <fullName evidence="4">Aldehyde dehydrogenase EutE</fullName>
    </submittedName>
</protein>
<reference evidence="4" key="1">
    <citation type="journal article" date="2020" name="mSystems">
        <title>Genome- and Community-Level Interaction Insights into Carbon Utilization and Element Cycling Functions of Hydrothermarchaeota in Hydrothermal Sediment.</title>
        <authorList>
            <person name="Zhou Z."/>
            <person name="Liu Y."/>
            <person name="Xu W."/>
            <person name="Pan J."/>
            <person name="Luo Z.H."/>
            <person name="Li M."/>
        </authorList>
    </citation>
    <scope>NUCLEOTIDE SEQUENCE [LARGE SCALE GENOMIC DNA]</scope>
    <source>
        <strain evidence="4">SpSt-508</strain>
    </source>
</reference>
<dbReference type="PANTHER" id="PTHR11699">
    <property type="entry name" value="ALDEHYDE DEHYDROGENASE-RELATED"/>
    <property type="match status" value="1"/>
</dbReference>
<dbReference type="PIRSF" id="PIRSF036410">
    <property type="entry name" value="EutE_PduP"/>
    <property type="match status" value="1"/>
</dbReference>
<dbReference type="InterPro" id="IPR016161">
    <property type="entry name" value="Ald_DH/histidinol_DH"/>
</dbReference>
<gene>
    <name evidence="4" type="ORF">ENS64_17400</name>
</gene>
<keyword evidence="1" id="KW-0560">Oxidoreductase</keyword>